<dbReference type="PROSITE" id="PS00687">
    <property type="entry name" value="ALDEHYDE_DEHYDR_GLU"/>
    <property type="match status" value="1"/>
</dbReference>
<dbReference type="InterPro" id="IPR016161">
    <property type="entry name" value="Ald_DH/histidinol_DH"/>
</dbReference>
<sequence>MTLSTIGSDQRSVLRTLAGRVTGNFIDGRWTPSSSPDTITVLDPSTGREIGTVPASSAADIDAAVAAARTAQPGWAALTPAARSKFLLDIATLTEELLEEISIIEAVDAGKPITAVRDEELPGVIDAMRFFAGAARTLPAPSSGDYLEGVSSIMRREPVGVAAGITPWNYPLLQAVAKVFPALATGNTYVLKPAETTPYSTAWLAEIVARVLPDGVFNVVFGTGAVAGDALARHPKVDVVSFTGSIETGRKVGIAAADGVKKAIMELGGNSPVIVFGDADLESALDAIAIGGLYNTGQECMSASRVIVHASLLDAFVDGLKARCSREKLGDVLDPTTTIGPLNSAQQRDRVLAKIEARTSGARVVAGGENCEGDGFFFPPTIVVGVADDEELVQEEIFGPVFTVQTFETEEQAIALANGTRYGLASSVFTSNVGTATRVQNALNFGTVWVNNHLVFAADLPVSGFGASGIGTENAEAGLLEYTRLKHVMVDNR</sequence>
<evidence type="ECO:0000256" key="1">
    <source>
        <dbReference type="ARBA" id="ARBA00009986"/>
    </source>
</evidence>
<dbReference type="PANTHER" id="PTHR11699">
    <property type="entry name" value="ALDEHYDE DEHYDROGENASE-RELATED"/>
    <property type="match status" value="1"/>
</dbReference>
<dbReference type="Pfam" id="PF00171">
    <property type="entry name" value="Aldedh"/>
    <property type="match status" value="1"/>
</dbReference>
<organism evidence="5 6">
    <name type="scientific">Rhodococcus koreensis</name>
    <dbReference type="NCBI Taxonomy" id="99653"/>
    <lineage>
        <taxon>Bacteria</taxon>
        <taxon>Bacillati</taxon>
        <taxon>Actinomycetota</taxon>
        <taxon>Actinomycetes</taxon>
        <taxon>Mycobacteriales</taxon>
        <taxon>Nocardiaceae</taxon>
        <taxon>Rhodococcus</taxon>
    </lineage>
</organism>
<dbReference type="SUPFAM" id="SSF53720">
    <property type="entry name" value="ALDH-like"/>
    <property type="match status" value="1"/>
</dbReference>
<dbReference type="OrthoDB" id="6882680at2"/>
<dbReference type="RefSeq" id="WP_083395536.1">
    <property type="nucleotide sequence ID" value="NZ_CP070609.1"/>
</dbReference>
<dbReference type="InterPro" id="IPR016162">
    <property type="entry name" value="Ald_DH_N"/>
</dbReference>
<reference evidence="6" key="1">
    <citation type="submission" date="2016-10" db="EMBL/GenBank/DDBJ databases">
        <authorList>
            <person name="Varghese N."/>
            <person name="Submissions S."/>
        </authorList>
    </citation>
    <scope>NUCLEOTIDE SEQUENCE [LARGE SCALE GENOMIC DNA]</scope>
    <source>
        <strain evidence="6">DSM 44498</strain>
    </source>
</reference>
<dbReference type="AlphaFoldDB" id="A0A1H4MCB1"/>
<evidence type="ECO:0000256" key="2">
    <source>
        <dbReference type="ARBA" id="ARBA00023002"/>
    </source>
</evidence>
<evidence type="ECO:0000313" key="5">
    <source>
        <dbReference type="EMBL" id="SEB80740.1"/>
    </source>
</evidence>
<protein>
    <submittedName>
        <fullName evidence="5">Betaine-aldehyde dehydrogenase</fullName>
    </submittedName>
</protein>
<dbReference type="FunFam" id="3.40.605.10:FF:000007">
    <property type="entry name" value="NAD/NADP-dependent betaine aldehyde dehydrogenase"/>
    <property type="match status" value="1"/>
</dbReference>
<dbReference type="FunFam" id="3.40.309.10:FF:000012">
    <property type="entry name" value="Betaine aldehyde dehydrogenase"/>
    <property type="match status" value="1"/>
</dbReference>
<dbReference type="InterPro" id="IPR016163">
    <property type="entry name" value="Ald_DH_C"/>
</dbReference>
<dbReference type="InterPro" id="IPR029510">
    <property type="entry name" value="Ald_DH_CS_GLU"/>
</dbReference>
<dbReference type="Gene3D" id="3.40.605.10">
    <property type="entry name" value="Aldehyde Dehydrogenase, Chain A, domain 1"/>
    <property type="match status" value="1"/>
</dbReference>
<evidence type="ECO:0000259" key="4">
    <source>
        <dbReference type="Pfam" id="PF00171"/>
    </source>
</evidence>
<comment type="similarity">
    <text evidence="1 3">Belongs to the aldehyde dehydrogenase family.</text>
</comment>
<keyword evidence="6" id="KW-1185">Reference proteome</keyword>
<evidence type="ECO:0000256" key="3">
    <source>
        <dbReference type="RuleBase" id="RU003345"/>
    </source>
</evidence>
<dbReference type="Proteomes" id="UP000183561">
    <property type="component" value="Unassembled WGS sequence"/>
</dbReference>
<gene>
    <name evidence="5" type="ORF">SAMN04490239_1744</name>
</gene>
<proteinExistence type="inferred from homology"/>
<keyword evidence="2 3" id="KW-0560">Oxidoreductase</keyword>
<accession>A0A1H4MCB1</accession>
<evidence type="ECO:0000313" key="6">
    <source>
        <dbReference type="Proteomes" id="UP000183561"/>
    </source>
</evidence>
<feature type="domain" description="Aldehyde dehydrogenase" evidence="4">
    <location>
        <begin position="30"/>
        <end position="488"/>
    </location>
</feature>
<dbReference type="InterPro" id="IPR015590">
    <property type="entry name" value="Aldehyde_DH_dom"/>
</dbReference>
<dbReference type="GO" id="GO:0016620">
    <property type="term" value="F:oxidoreductase activity, acting on the aldehyde or oxo group of donors, NAD or NADP as acceptor"/>
    <property type="evidence" value="ECO:0007669"/>
    <property type="project" value="InterPro"/>
</dbReference>
<dbReference type="Gene3D" id="3.40.309.10">
    <property type="entry name" value="Aldehyde Dehydrogenase, Chain A, domain 2"/>
    <property type="match status" value="1"/>
</dbReference>
<name>A0A1H4MCB1_9NOCA</name>
<dbReference type="EMBL" id="FNSV01000005">
    <property type="protein sequence ID" value="SEB80740.1"/>
    <property type="molecule type" value="Genomic_DNA"/>
</dbReference>